<dbReference type="Pfam" id="PF00001">
    <property type="entry name" value="7tm_1"/>
    <property type="match status" value="1"/>
</dbReference>
<gene>
    <name evidence="9" type="primary">101900691</name>
</gene>
<dbReference type="SUPFAM" id="SSF81321">
    <property type="entry name" value="Family A G protein-coupled receptor-like"/>
    <property type="match status" value="1"/>
</dbReference>
<dbReference type="Gene3D" id="1.20.1070.10">
    <property type="entry name" value="Rhodopsin 7-helix transmembrane proteins"/>
    <property type="match status" value="1"/>
</dbReference>
<comment type="subcellular location">
    <subcellularLocation>
        <location evidence="1">Membrane</location>
    </subcellularLocation>
</comment>
<dbReference type="Gene3D" id="1.20.5.1200">
    <property type="entry name" value="Alpha-tocopherol transfer"/>
    <property type="match status" value="1"/>
</dbReference>
<feature type="domain" description="CRAL-TRIO" evidence="7">
    <location>
        <begin position="163"/>
        <end position="258"/>
    </location>
</feature>
<dbReference type="AlphaFoldDB" id="A0A1I8M6M9"/>
<dbReference type="InterPro" id="IPR017452">
    <property type="entry name" value="GPCR_Rhodpsn_7TM"/>
</dbReference>
<dbReference type="PANTHER" id="PTHR10174:SF216">
    <property type="entry name" value="CRAL-TRIO DOMAIN-CONTAINING PROTEIN-RELATED"/>
    <property type="match status" value="1"/>
</dbReference>
<dbReference type="InterPro" id="IPR036273">
    <property type="entry name" value="CRAL/TRIO_N_dom_sf"/>
</dbReference>
<dbReference type="Gene3D" id="3.40.525.10">
    <property type="entry name" value="CRAL-TRIO lipid binding domain"/>
    <property type="match status" value="1"/>
</dbReference>
<evidence type="ECO:0000256" key="5">
    <source>
        <dbReference type="ARBA" id="ARBA00023136"/>
    </source>
</evidence>
<evidence type="ECO:0000256" key="3">
    <source>
        <dbReference type="ARBA" id="ARBA00022692"/>
    </source>
</evidence>
<dbReference type="Gene3D" id="1.10.8.20">
    <property type="entry name" value="N-terminal domain of phosphatidylinositol transfer protein sec14p"/>
    <property type="match status" value="1"/>
</dbReference>
<evidence type="ECO:0000259" key="7">
    <source>
        <dbReference type="PROSITE" id="PS50191"/>
    </source>
</evidence>
<dbReference type="VEuPathDB" id="VectorBase:MDOA001774"/>
<reference evidence="9" key="1">
    <citation type="submission" date="2020-05" db="UniProtKB">
        <authorList>
            <consortium name="EnsemblMetazoa"/>
        </authorList>
    </citation>
    <scope>IDENTIFICATION</scope>
    <source>
        <strain evidence="9">Aabys</strain>
    </source>
</reference>
<dbReference type="VEuPathDB" id="VectorBase:MDOMA2_014976"/>
<evidence type="ECO:0000313" key="9">
    <source>
        <dbReference type="EnsemblMetazoa" id="MDOA001774-PA"/>
    </source>
</evidence>
<sequence length="482" mass="56145">MAATINIRPLSDALKKVSKEELNEVESRIADDVIALRTWLDKQPYIKARTDDQFLVSFLRGCKYSLEKAKSKVDYFYTIKTMMPELFAYNTMDEKSIQLNRSGTYVRLPKPLGEGGPRIQLTNYSKFDPKFFKILDLFRFQNLLMDWQIYNDDNCIVSGYIEIVDLTKLSLSFLTQFDPILIKKLGVFAEKAAPMRFKGVHLVNCPKEAQAVLNLARSMMSEKLQKRFYVHKSMEDLYKVIPKEYLPVEYGGTNGTISELIEQTEKDLLALNDYFAEEDQYGVDENLRPGKKVDMDSLFLDRYEKRVLNREHPLTVSYKKTVARTLFIITIVFVVLRLPFTILVIMRDRIVANTESMIKSSFRIFWYISQYLMFLNAAINPIIYGYTNDNFRRAYEQLPLCKTCCNKRTKLPKEKKENAWWKSVKMWLHKNLCCLKYKNDFAGSLQNENLNMAFSNNGFEEEKVVESQPKGSGNALEIGEHM</sequence>
<keyword evidence="5 6" id="KW-0472">Membrane</keyword>
<dbReference type="InterPro" id="IPR001251">
    <property type="entry name" value="CRAL-TRIO_dom"/>
</dbReference>
<dbReference type="Pfam" id="PF00650">
    <property type="entry name" value="CRAL_TRIO"/>
    <property type="match status" value="1"/>
</dbReference>
<dbReference type="InterPro" id="IPR000276">
    <property type="entry name" value="GPCR_Rhodpsn"/>
</dbReference>
<dbReference type="SUPFAM" id="SSF52087">
    <property type="entry name" value="CRAL/TRIO domain"/>
    <property type="match status" value="1"/>
</dbReference>
<dbReference type="InterPro" id="IPR036865">
    <property type="entry name" value="CRAL-TRIO_dom_sf"/>
</dbReference>
<feature type="transmembrane region" description="Helical" evidence="6">
    <location>
        <begin position="365"/>
        <end position="386"/>
    </location>
</feature>
<dbReference type="EnsemblMetazoa" id="MDOA001774-RA">
    <property type="protein sequence ID" value="MDOA001774-PA"/>
    <property type="gene ID" value="MDOA001774"/>
</dbReference>
<feature type="transmembrane region" description="Helical" evidence="6">
    <location>
        <begin position="326"/>
        <end position="345"/>
    </location>
</feature>
<evidence type="ECO:0000256" key="6">
    <source>
        <dbReference type="SAM" id="Phobius"/>
    </source>
</evidence>
<dbReference type="eggNOG" id="KOG1471">
    <property type="taxonomic scope" value="Eukaryota"/>
</dbReference>
<proteinExistence type="inferred from homology"/>
<evidence type="ECO:0000256" key="2">
    <source>
        <dbReference type="ARBA" id="ARBA00010663"/>
    </source>
</evidence>
<keyword evidence="4 6" id="KW-1133">Transmembrane helix</keyword>
<dbReference type="GO" id="GO:0016020">
    <property type="term" value="C:membrane"/>
    <property type="evidence" value="ECO:0007669"/>
    <property type="project" value="UniProtKB-SubCell"/>
</dbReference>
<dbReference type="GO" id="GO:1902936">
    <property type="term" value="F:phosphatidylinositol bisphosphate binding"/>
    <property type="evidence" value="ECO:0007669"/>
    <property type="project" value="TreeGrafter"/>
</dbReference>
<evidence type="ECO:0000256" key="4">
    <source>
        <dbReference type="ARBA" id="ARBA00022989"/>
    </source>
</evidence>
<accession>A0A1I8M6M9</accession>
<dbReference type="PROSITE" id="PS50262">
    <property type="entry name" value="G_PROTEIN_RECEP_F1_2"/>
    <property type="match status" value="1"/>
</dbReference>
<dbReference type="VEuPathDB" id="VectorBase:MDOMA2_013290"/>
<evidence type="ECO:0000259" key="8">
    <source>
        <dbReference type="PROSITE" id="PS50262"/>
    </source>
</evidence>
<comment type="similarity">
    <text evidence="2">Belongs to the G-protein coupled receptor 1 family.</text>
</comment>
<dbReference type="PROSITE" id="PS50191">
    <property type="entry name" value="CRAL_TRIO"/>
    <property type="match status" value="1"/>
</dbReference>
<evidence type="ECO:0008006" key="10">
    <source>
        <dbReference type="Google" id="ProtNLM"/>
    </source>
</evidence>
<dbReference type="PRINTS" id="PR00180">
    <property type="entry name" value="CRETINALDHBP"/>
</dbReference>
<dbReference type="PANTHER" id="PTHR10174">
    <property type="entry name" value="ALPHA-TOCOPHEROL TRANSFER PROTEIN-RELATED"/>
    <property type="match status" value="1"/>
</dbReference>
<dbReference type="SUPFAM" id="SSF46938">
    <property type="entry name" value="CRAL/TRIO N-terminal domain"/>
    <property type="match status" value="1"/>
</dbReference>
<evidence type="ECO:0000256" key="1">
    <source>
        <dbReference type="ARBA" id="ARBA00004370"/>
    </source>
</evidence>
<dbReference type="CDD" id="cd00170">
    <property type="entry name" value="SEC14"/>
    <property type="match status" value="1"/>
</dbReference>
<name>A0A1I8M6M9_MUSDO</name>
<dbReference type="GO" id="GO:0004930">
    <property type="term" value="F:G protein-coupled receptor activity"/>
    <property type="evidence" value="ECO:0007669"/>
    <property type="project" value="InterPro"/>
</dbReference>
<organism evidence="9">
    <name type="scientific">Musca domestica</name>
    <name type="common">House fly</name>
    <dbReference type="NCBI Taxonomy" id="7370"/>
    <lineage>
        <taxon>Eukaryota</taxon>
        <taxon>Metazoa</taxon>
        <taxon>Ecdysozoa</taxon>
        <taxon>Arthropoda</taxon>
        <taxon>Hexapoda</taxon>
        <taxon>Insecta</taxon>
        <taxon>Pterygota</taxon>
        <taxon>Neoptera</taxon>
        <taxon>Endopterygota</taxon>
        <taxon>Diptera</taxon>
        <taxon>Brachycera</taxon>
        <taxon>Muscomorpha</taxon>
        <taxon>Muscoidea</taxon>
        <taxon>Muscidae</taxon>
        <taxon>Musca</taxon>
    </lineage>
</organism>
<feature type="domain" description="G-protein coupled receptors family 1 profile" evidence="8">
    <location>
        <begin position="319"/>
        <end position="384"/>
    </location>
</feature>
<protein>
    <recommendedName>
        <fullName evidence="10">CRAL-TRIO domain-containing protein</fullName>
    </recommendedName>
</protein>
<keyword evidence="3 6" id="KW-0812">Transmembrane</keyword>